<dbReference type="Pfam" id="PF01467">
    <property type="entry name" value="CTP_transf_like"/>
    <property type="match status" value="1"/>
</dbReference>
<comment type="caution">
    <text evidence="11">The sequence shown here is derived from an EMBL/GenBank/DDBJ whole genome shotgun (WGS) entry which is preliminary data.</text>
</comment>
<comment type="similarity">
    <text evidence="9">Belongs to the bacterial CoaD family.</text>
</comment>
<evidence type="ECO:0000256" key="2">
    <source>
        <dbReference type="ARBA" id="ARBA00022679"/>
    </source>
</evidence>
<dbReference type="HAMAP" id="MF_00151">
    <property type="entry name" value="PPAT_bact"/>
    <property type="match status" value="1"/>
</dbReference>
<dbReference type="InterPro" id="IPR004821">
    <property type="entry name" value="Cyt_trans-like"/>
</dbReference>
<evidence type="ECO:0000256" key="7">
    <source>
        <dbReference type="ARBA" id="ARBA00022993"/>
    </source>
</evidence>
<feature type="binding site" evidence="9">
    <location>
        <position position="92"/>
    </location>
    <ligand>
        <name>substrate</name>
    </ligand>
</feature>
<feature type="binding site" evidence="9">
    <location>
        <position position="32"/>
    </location>
    <ligand>
        <name>ATP</name>
        <dbReference type="ChEBI" id="CHEBI:30616"/>
    </ligand>
</feature>
<evidence type="ECO:0000256" key="3">
    <source>
        <dbReference type="ARBA" id="ARBA00022695"/>
    </source>
</evidence>
<keyword evidence="4 9" id="KW-0547">Nucleotide-binding</keyword>
<dbReference type="GO" id="GO:0004595">
    <property type="term" value="F:pantetheine-phosphate adenylyltransferase activity"/>
    <property type="evidence" value="ECO:0007669"/>
    <property type="project" value="UniProtKB-EC"/>
</dbReference>
<dbReference type="EC" id="2.7.7.3" evidence="9"/>
<keyword evidence="2 9" id="KW-0808">Transferase</keyword>
<keyword evidence="3 9" id="KW-0548">Nucleotidyltransferase</keyword>
<dbReference type="CDD" id="cd02163">
    <property type="entry name" value="PPAT"/>
    <property type="match status" value="1"/>
</dbReference>
<keyword evidence="7 9" id="KW-0173">Coenzyme A biosynthesis</keyword>
<evidence type="ECO:0000259" key="10">
    <source>
        <dbReference type="Pfam" id="PF01467"/>
    </source>
</evidence>
<evidence type="ECO:0000256" key="1">
    <source>
        <dbReference type="ARBA" id="ARBA00022490"/>
    </source>
</evidence>
<dbReference type="NCBIfam" id="TIGR00125">
    <property type="entry name" value="cyt_tran_rel"/>
    <property type="match status" value="1"/>
</dbReference>
<organism evidence="11 12">
    <name type="scientific">Kaistia defluvii</name>
    <dbReference type="NCBI Taxonomy" id="410841"/>
    <lineage>
        <taxon>Bacteria</taxon>
        <taxon>Pseudomonadati</taxon>
        <taxon>Pseudomonadota</taxon>
        <taxon>Alphaproteobacteria</taxon>
        <taxon>Hyphomicrobiales</taxon>
        <taxon>Kaistiaceae</taxon>
        <taxon>Kaistia</taxon>
    </lineage>
</organism>
<feature type="binding site" evidence="9">
    <location>
        <begin position="142"/>
        <end position="148"/>
    </location>
    <ligand>
        <name>ATP</name>
        <dbReference type="ChEBI" id="CHEBI:30616"/>
    </ligand>
</feature>
<evidence type="ECO:0000256" key="8">
    <source>
        <dbReference type="ARBA" id="ARBA00029346"/>
    </source>
</evidence>
<evidence type="ECO:0000313" key="11">
    <source>
        <dbReference type="EMBL" id="MET4633163.1"/>
    </source>
</evidence>
<comment type="catalytic activity">
    <reaction evidence="8 9">
        <text>(R)-4'-phosphopantetheine + ATP + H(+) = 3'-dephospho-CoA + diphosphate</text>
        <dbReference type="Rhea" id="RHEA:19801"/>
        <dbReference type="ChEBI" id="CHEBI:15378"/>
        <dbReference type="ChEBI" id="CHEBI:30616"/>
        <dbReference type="ChEBI" id="CHEBI:33019"/>
        <dbReference type="ChEBI" id="CHEBI:57328"/>
        <dbReference type="ChEBI" id="CHEBI:61723"/>
        <dbReference type="EC" id="2.7.7.3"/>
    </reaction>
</comment>
<feature type="site" description="Transition state stabilizer" evidence="9">
    <location>
        <position position="32"/>
    </location>
</feature>
<feature type="binding site" evidence="9">
    <location>
        <position position="24"/>
    </location>
    <ligand>
        <name>substrate</name>
    </ligand>
</feature>
<gene>
    <name evidence="9" type="primary">coaD</name>
    <name evidence="11" type="ORF">ABIE08_001076</name>
</gene>
<sequence>MRENPASIRERDVIMVRTGLYPGSFDPPTNGHVEMLRAALAVVDRLVVAIGVHPGKTPLFSFDERVALIRELADEIEGGAGRIEVMSFDGLTIDAARDCGASVMIRGLRDGTDLDYEMQLAGMNGAMAPAIQTVFLPATPATRHITATLVRQIAKMGGDASAFVPTGVARKLTQKFSS</sequence>
<comment type="pathway">
    <text evidence="9">Cofactor biosynthesis; coenzyme A biosynthesis; CoA from (R)-pantothenate: step 4/5.</text>
</comment>
<feature type="binding site" evidence="9">
    <location>
        <begin position="107"/>
        <end position="109"/>
    </location>
    <ligand>
        <name>ATP</name>
        <dbReference type="ChEBI" id="CHEBI:30616"/>
    </ligand>
</feature>
<evidence type="ECO:0000313" key="12">
    <source>
        <dbReference type="Proteomes" id="UP001549321"/>
    </source>
</evidence>
<feature type="binding site" evidence="9">
    <location>
        <position position="117"/>
    </location>
    <ligand>
        <name>ATP</name>
        <dbReference type="ChEBI" id="CHEBI:30616"/>
    </ligand>
</feature>
<dbReference type="PANTHER" id="PTHR21342:SF1">
    <property type="entry name" value="PHOSPHOPANTETHEINE ADENYLYLTRANSFERASE"/>
    <property type="match status" value="1"/>
</dbReference>
<dbReference type="Proteomes" id="UP001549321">
    <property type="component" value="Unassembled WGS sequence"/>
</dbReference>
<comment type="subcellular location">
    <subcellularLocation>
        <location evidence="9">Cytoplasm</location>
    </subcellularLocation>
</comment>
<evidence type="ECO:0000256" key="6">
    <source>
        <dbReference type="ARBA" id="ARBA00022842"/>
    </source>
</evidence>
<proteinExistence type="inferred from homology"/>
<dbReference type="InterPro" id="IPR014729">
    <property type="entry name" value="Rossmann-like_a/b/a_fold"/>
</dbReference>
<protein>
    <recommendedName>
        <fullName evidence="9">Phosphopantetheine adenylyltransferase</fullName>
        <ecNumber evidence="9">2.7.7.3</ecNumber>
    </recommendedName>
    <alternativeName>
        <fullName evidence="9">Dephospho-CoA pyrophosphorylase</fullName>
    </alternativeName>
    <alternativeName>
        <fullName evidence="9">Pantetheine-phosphate adenylyltransferase</fullName>
        <shortName evidence="9">PPAT</shortName>
    </alternativeName>
</protein>
<accession>A0ABV2QXD3</accession>
<feature type="domain" description="Cytidyltransferase-like" evidence="10">
    <location>
        <begin position="20"/>
        <end position="152"/>
    </location>
</feature>
<keyword evidence="12" id="KW-1185">Reference proteome</keyword>
<dbReference type="NCBIfam" id="TIGR01510">
    <property type="entry name" value="coaD_prev_kdtB"/>
    <property type="match status" value="1"/>
</dbReference>
<dbReference type="PRINTS" id="PR01020">
    <property type="entry name" value="LPSBIOSNTHSS"/>
</dbReference>
<feature type="binding site" evidence="9">
    <location>
        <position position="106"/>
    </location>
    <ligand>
        <name>substrate</name>
    </ligand>
</feature>
<dbReference type="SUPFAM" id="SSF52374">
    <property type="entry name" value="Nucleotidylyl transferase"/>
    <property type="match status" value="1"/>
</dbReference>
<reference evidence="11 12" key="1">
    <citation type="submission" date="2024-06" db="EMBL/GenBank/DDBJ databases">
        <title>Sorghum-associated microbial communities from plants grown in Nebraska, USA.</title>
        <authorList>
            <person name="Schachtman D."/>
        </authorList>
    </citation>
    <scope>NUCLEOTIDE SEQUENCE [LARGE SCALE GENOMIC DNA]</scope>
    <source>
        <strain evidence="11 12">3207</strain>
    </source>
</reference>
<comment type="subunit">
    <text evidence="9">Homohexamer.</text>
</comment>
<evidence type="ECO:0000256" key="4">
    <source>
        <dbReference type="ARBA" id="ARBA00022741"/>
    </source>
</evidence>
<keyword evidence="5 9" id="KW-0067">ATP-binding</keyword>
<comment type="cofactor">
    <cofactor evidence="9">
        <name>Mg(2+)</name>
        <dbReference type="ChEBI" id="CHEBI:18420"/>
    </cofactor>
</comment>
<dbReference type="Gene3D" id="3.40.50.620">
    <property type="entry name" value="HUPs"/>
    <property type="match status" value="1"/>
</dbReference>
<comment type="function">
    <text evidence="9">Reversibly transfers an adenylyl group from ATP to 4'-phosphopantetheine, yielding dephospho-CoA (dPCoA) and pyrophosphate.</text>
</comment>
<dbReference type="PANTHER" id="PTHR21342">
    <property type="entry name" value="PHOSPHOPANTETHEINE ADENYLYLTRANSFERASE"/>
    <property type="match status" value="1"/>
</dbReference>
<dbReference type="InterPro" id="IPR001980">
    <property type="entry name" value="PPAT"/>
</dbReference>
<dbReference type="EMBL" id="JBEPSM010000001">
    <property type="protein sequence ID" value="MET4633163.1"/>
    <property type="molecule type" value="Genomic_DNA"/>
</dbReference>
<keyword evidence="1 9" id="KW-0963">Cytoplasm</keyword>
<feature type="binding site" evidence="9">
    <location>
        <begin position="24"/>
        <end position="25"/>
    </location>
    <ligand>
        <name>ATP</name>
        <dbReference type="ChEBI" id="CHEBI:30616"/>
    </ligand>
</feature>
<name>A0ABV2QXD3_9HYPH</name>
<evidence type="ECO:0000256" key="5">
    <source>
        <dbReference type="ARBA" id="ARBA00022840"/>
    </source>
</evidence>
<feature type="binding site" evidence="9">
    <location>
        <position position="56"/>
    </location>
    <ligand>
        <name>substrate</name>
    </ligand>
</feature>
<evidence type="ECO:0000256" key="9">
    <source>
        <dbReference type="HAMAP-Rule" id="MF_00151"/>
    </source>
</evidence>
<keyword evidence="6 9" id="KW-0460">Magnesium</keyword>